<keyword evidence="1" id="KW-0472">Membrane</keyword>
<dbReference type="EMBL" id="JBHSTI010000002">
    <property type="protein sequence ID" value="MFC6236275.1"/>
    <property type="molecule type" value="Genomic_DNA"/>
</dbReference>
<feature type="transmembrane region" description="Helical" evidence="1">
    <location>
        <begin position="62"/>
        <end position="86"/>
    </location>
</feature>
<keyword evidence="3" id="KW-1185">Reference proteome</keyword>
<protein>
    <submittedName>
        <fullName evidence="2">Uncharacterized protein</fullName>
    </submittedName>
</protein>
<comment type="caution">
    <text evidence="2">The sequence shown here is derived from an EMBL/GenBank/DDBJ whole genome shotgun (WGS) entry which is preliminary data.</text>
</comment>
<keyword evidence="1" id="KW-0812">Transmembrane</keyword>
<evidence type="ECO:0000313" key="2">
    <source>
        <dbReference type="EMBL" id="MFC6236275.1"/>
    </source>
</evidence>
<keyword evidence="1" id="KW-1133">Transmembrane helix</keyword>
<sequence>MLTDLSVGVSQRRAMQRSVHFVEARMVVTFPSRSAAQRWIRTIFDSDWSSWRRSSGAFTLTCLRLIIAAVLAFTAMSLATLIYRIISTTPSWDFEVVRPPGTEAAAGTWPDAVVDVVTVSTEWLEPSPRRDGPPGTSSEARRVESTYDAVLAIETATSPAGREPVPYVAKALRGNCGMLATLELMGAVLEA</sequence>
<accession>A0ABW1SWG1</accession>
<proteinExistence type="predicted"/>
<organism evidence="2 3">
    <name type="scientific">Longivirga aurantiaca</name>
    <dbReference type="NCBI Taxonomy" id="1837743"/>
    <lineage>
        <taxon>Bacteria</taxon>
        <taxon>Bacillati</taxon>
        <taxon>Actinomycetota</taxon>
        <taxon>Actinomycetes</taxon>
        <taxon>Sporichthyales</taxon>
        <taxon>Sporichthyaceae</taxon>
        <taxon>Longivirga</taxon>
    </lineage>
</organism>
<dbReference type="Proteomes" id="UP001596138">
    <property type="component" value="Unassembled WGS sequence"/>
</dbReference>
<dbReference type="RefSeq" id="WP_386763324.1">
    <property type="nucleotide sequence ID" value="NZ_JBHSTI010000002.1"/>
</dbReference>
<gene>
    <name evidence="2" type="ORF">ACFQGU_00160</name>
</gene>
<name>A0ABW1SWG1_9ACTN</name>
<evidence type="ECO:0000313" key="3">
    <source>
        <dbReference type="Proteomes" id="UP001596138"/>
    </source>
</evidence>
<reference evidence="3" key="1">
    <citation type="journal article" date="2019" name="Int. J. Syst. Evol. Microbiol.">
        <title>The Global Catalogue of Microorganisms (GCM) 10K type strain sequencing project: providing services to taxonomists for standard genome sequencing and annotation.</title>
        <authorList>
            <consortium name="The Broad Institute Genomics Platform"/>
            <consortium name="The Broad Institute Genome Sequencing Center for Infectious Disease"/>
            <person name="Wu L."/>
            <person name="Ma J."/>
        </authorList>
    </citation>
    <scope>NUCLEOTIDE SEQUENCE [LARGE SCALE GENOMIC DNA]</scope>
    <source>
        <strain evidence="3">CGMCC 4.7317</strain>
    </source>
</reference>
<evidence type="ECO:0000256" key="1">
    <source>
        <dbReference type="SAM" id="Phobius"/>
    </source>
</evidence>